<dbReference type="Gene3D" id="1.10.150.210">
    <property type="entry name" value="Phosphoserine phosphatase, domain 2"/>
    <property type="match status" value="1"/>
</dbReference>
<comment type="similarity">
    <text evidence="3">Belongs to the HAD-like hydrolase superfamily. SerB family.</text>
</comment>
<comment type="pathway">
    <text evidence="2">Amino-acid biosynthesis; L-serine biosynthesis; L-serine from 3-phospho-D-glycerate: step 3/3.</text>
</comment>
<keyword evidence="7" id="KW-0479">Metal-binding</keyword>
<dbReference type="EMBL" id="AMQN01017215">
    <property type="status" value="NOT_ANNOTATED_CDS"/>
    <property type="molecule type" value="Genomic_DNA"/>
</dbReference>
<feature type="active site" description="Proton donor" evidence="12">
    <location>
        <position position="40"/>
    </location>
</feature>
<accession>R7VDE2</accession>
<evidence type="ECO:0000256" key="11">
    <source>
        <dbReference type="ARBA" id="ARBA00031693"/>
    </source>
</evidence>
<evidence type="ECO:0000256" key="5">
    <source>
        <dbReference type="ARBA" id="ARBA00015196"/>
    </source>
</evidence>
<comment type="cofactor">
    <cofactor evidence="1">
        <name>Mg(2+)</name>
        <dbReference type="ChEBI" id="CHEBI:18420"/>
    </cofactor>
</comment>
<evidence type="ECO:0000256" key="8">
    <source>
        <dbReference type="ARBA" id="ARBA00022801"/>
    </source>
</evidence>
<dbReference type="OMA" id="TFCEDES"/>
<reference evidence="13 15" key="2">
    <citation type="journal article" date="2013" name="Nature">
        <title>Insights into bilaterian evolution from three spiralian genomes.</title>
        <authorList>
            <person name="Simakov O."/>
            <person name="Marletaz F."/>
            <person name="Cho S.J."/>
            <person name="Edsinger-Gonzales E."/>
            <person name="Havlak P."/>
            <person name="Hellsten U."/>
            <person name="Kuo D.H."/>
            <person name="Larsson T."/>
            <person name="Lv J."/>
            <person name="Arendt D."/>
            <person name="Savage R."/>
            <person name="Osoegawa K."/>
            <person name="de Jong P."/>
            <person name="Grimwood J."/>
            <person name="Chapman J.A."/>
            <person name="Shapiro H."/>
            <person name="Aerts A."/>
            <person name="Otillar R.P."/>
            <person name="Terry A.Y."/>
            <person name="Boore J.L."/>
            <person name="Grigoriev I.V."/>
            <person name="Lindberg D.R."/>
            <person name="Seaver E.C."/>
            <person name="Weisblat D.A."/>
            <person name="Putnam N.H."/>
            <person name="Rokhsar D.S."/>
        </authorList>
    </citation>
    <scope>NUCLEOTIDE SEQUENCE</scope>
    <source>
        <strain evidence="13 15">I ESC-2004</strain>
    </source>
</reference>
<keyword evidence="15" id="KW-1185">Reference proteome</keyword>
<evidence type="ECO:0000313" key="14">
    <source>
        <dbReference type="EnsemblMetazoa" id="CapteP159753"/>
    </source>
</evidence>
<dbReference type="EnsemblMetazoa" id="CapteT159753">
    <property type="protein sequence ID" value="CapteP159753"/>
    <property type="gene ID" value="CapteG159753"/>
</dbReference>
<feature type="active site" description="Nucleophile" evidence="12">
    <location>
        <position position="38"/>
    </location>
</feature>
<dbReference type="EMBL" id="KB292859">
    <property type="protein sequence ID" value="ELU16863.1"/>
    <property type="molecule type" value="Genomic_DNA"/>
</dbReference>
<dbReference type="HOGENOM" id="CLU_036368_2_1_1"/>
<dbReference type="GO" id="GO:0005737">
    <property type="term" value="C:cytoplasm"/>
    <property type="evidence" value="ECO:0007669"/>
    <property type="project" value="TreeGrafter"/>
</dbReference>
<dbReference type="InterPro" id="IPR023214">
    <property type="entry name" value="HAD_sf"/>
</dbReference>
<dbReference type="PANTHER" id="PTHR43344:SF2">
    <property type="entry name" value="PHOSPHOSERINE PHOSPHATASE"/>
    <property type="match status" value="1"/>
</dbReference>
<keyword evidence="10" id="KW-0718">Serine biosynthesis</keyword>
<evidence type="ECO:0000256" key="6">
    <source>
        <dbReference type="ARBA" id="ARBA00022605"/>
    </source>
</evidence>
<dbReference type="GO" id="GO:0036424">
    <property type="term" value="F:L-phosphoserine phosphatase activity"/>
    <property type="evidence" value="ECO:0007669"/>
    <property type="project" value="InterPro"/>
</dbReference>
<proteinExistence type="inferred from homology"/>
<evidence type="ECO:0000313" key="15">
    <source>
        <dbReference type="Proteomes" id="UP000014760"/>
    </source>
</evidence>
<reference evidence="15" key="1">
    <citation type="submission" date="2012-12" db="EMBL/GenBank/DDBJ databases">
        <authorList>
            <person name="Hellsten U."/>
            <person name="Grimwood J."/>
            <person name="Chapman J.A."/>
            <person name="Shapiro H."/>
            <person name="Aerts A."/>
            <person name="Otillar R.P."/>
            <person name="Terry A.Y."/>
            <person name="Boore J.L."/>
            <person name="Simakov O."/>
            <person name="Marletaz F."/>
            <person name="Cho S.-J."/>
            <person name="Edsinger-Gonzales E."/>
            <person name="Havlak P."/>
            <person name="Kuo D.-H."/>
            <person name="Larsson T."/>
            <person name="Lv J."/>
            <person name="Arendt D."/>
            <person name="Savage R."/>
            <person name="Osoegawa K."/>
            <person name="de Jong P."/>
            <person name="Lindberg D.R."/>
            <person name="Seaver E.C."/>
            <person name="Weisblat D.A."/>
            <person name="Putnam N.H."/>
            <person name="Grigoriev I.V."/>
            <person name="Rokhsar D.S."/>
        </authorList>
    </citation>
    <scope>NUCLEOTIDE SEQUENCE</scope>
    <source>
        <strain evidence="15">I ESC-2004</strain>
    </source>
</reference>
<dbReference type="InterPro" id="IPR036412">
    <property type="entry name" value="HAD-like_sf"/>
</dbReference>
<name>R7VDE2_CAPTE</name>
<dbReference type="PANTHER" id="PTHR43344">
    <property type="entry name" value="PHOSPHOSERINE PHOSPHATASE"/>
    <property type="match status" value="1"/>
</dbReference>
<dbReference type="FunFam" id="3.40.50.1000:FF:000077">
    <property type="entry name" value="Phosphoserine phosphatase, chloroplastic"/>
    <property type="match status" value="1"/>
</dbReference>
<evidence type="ECO:0000256" key="7">
    <source>
        <dbReference type="ARBA" id="ARBA00022723"/>
    </source>
</evidence>
<dbReference type="AlphaFoldDB" id="R7VDE2"/>
<dbReference type="Proteomes" id="UP000014760">
    <property type="component" value="Unassembled WGS sequence"/>
</dbReference>
<evidence type="ECO:0000256" key="9">
    <source>
        <dbReference type="ARBA" id="ARBA00022842"/>
    </source>
</evidence>
<sequence length="241" mass="26597">MTGGQVCDNNLHIAEYSTMASKEEVMNIWKSCDCVCFDVDSTVCQDEGIDELAFYMGKGEEVANLTKVAMQGSMTYQESISKRLKILQPSQKDIVEFVTKRPPRLTPGIQELVQKLQDRNVDVYLISGGFVSIITPVANELKIPLTNLIANKLFFYHDGGYAGIDTSVPVCRSGGKPEVIGQLIQKKGYKNLVHVGDGATDMEACPPAHAFIGFGGNQVRDKVRSGSKWFVMDFQEMIDSL</sequence>
<dbReference type="STRING" id="283909.R7VDE2"/>
<dbReference type="FunCoup" id="R7VDE2">
    <property type="interactions" value="491"/>
</dbReference>
<dbReference type="UniPathway" id="UPA00135">
    <property type="reaction ID" value="UER00198"/>
</dbReference>
<dbReference type="NCBIfam" id="TIGR01488">
    <property type="entry name" value="HAD-SF-IB"/>
    <property type="match status" value="1"/>
</dbReference>
<protein>
    <recommendedName>
        <fullName evidence="5">Phosphoserine phosphatase</fullName>
        <ecNumber evidence="4">3.1.3.3</ecNumber>
    </recommendedName>
    <alternativeName>
        <fullName evidence="11">O-phosphoserine phosphohydrolase</fullName>
    </alternativeName>
</protein>
<dbReference type="SUPFAM" id="SSF56784">
    <property type="entry name" value="HAD-like"/>
    <property type="match status" value="1"/>
</dbReference>
<dbReference type="GO" id="GO:0006564">
    <property type="term" value="P:L-serine biosynthetic process"/>
    <property type="evidence" value="ECO:0007669"/>
    <property type="project" value="UniProtKB-KW"/>
</dbReference>
<keyword evidence="9" id="KW-0460">Magnesium</keyword>
<keyword evidence="6" id="KW-0028">Amino-acid biosynthesis</keyword>
<dbReference type="CDD" id="cd04309">
    <property type="entry name" value="HAD_PSP_eu"/>
    <property type="match status" value="1"/>
</dbReference>
<evidence type="ECO:0000256" key="1">
    <source>
        <dbReference type="ARBA" id="ARBA00001946"/>
    </source>
</evidence>
<reference evidence="14" key="3">
    <citation type="submission" date="2015-06" db="UniProtKB">
        <authorList>
            <consortium name="EnsemblMetazoa"/>
        </authorList>
    </citation>
    <scope>IDENTIFICATION</scope>
</reference>
<dbReference type="Gene3D" id="3.40.50.1000">
    <property type="entry name" value="HAD superfamily/HAD-like"/>
    <property type="match status" value="1"/>
</dbReference>
<dbReference type="GO" id="GO:0000287">
    <property type="term" value="F:magnesium ion binding"/>
    <property type="evidence" value="ECO:0007669"/>
    <property type="project" value="TreeGrafter"/>
</dbReference>
<dbReference type="Pfam" id="PF00702">
    <property type="entry name" value="Hydrolase"/>
    <property type="match status" value="1"/>
</dbReference>
<evidence type="ECO:0000256" key="3">
    <source>
        <dbReference type="ARBA" id="ARBA00009184"/>
    </source>
</evidence>
<evidence type="ECO:0000256" key="10">
    <source>
        <dbReference type="ARBA" id="ARBA00023299"/>
    </source>
</evidence>
<evidence type="ECO:0000256" key="12">
    <source>
        <dbReference type="PIRSR" id="PIRSR604469-1"/>
    </source>
</evidence>
<evidence type="ECO:0000256" key="4">
    <source>
        <dbReference type="ARBA" id="ARBA00012640"/>
    </source>
</evidence>
<gene>
    <name evidence="13" type="ORF">CAPTEDRAFT_159753</name>
</gene>
<dbReference type="OrthoDB" id="27226at2759"/>
<dbReference type="InterPro" id="IPR004469">
    <property type="entry name" value="PSP"/>
</dbReference>
<evidence type="ECO:0000313" key="13">
    <source>
        <dbReference type="EMBL" id="ELU16863.1"/>
    </source>
</evidence>
<dbReference type="InterPro" id="IPR050582">
    <property type="entry name" value="HAD-like_SerB"/>
</dbReference>
<organism evidence="13">
    <name type="scientific">Capitella teleta</name>
    <name type="common">Polychaete worm</name>
    <dbReference type="NCBI Taxonomy" id="283909"/>
    <lineage>
        <taxon>Eukaryota</taxon>
        <taxon>Metazoa</taxon>
        <taxon>Spiralia</taxon>
        <taxon>Lophotrochozoa</taxon>
        <taxon>Annelida</taxon>
        <taxon>Polychaeta</taxon>
        <taxon>Sedentaria</taxon>
        <taxon>Scolecida</taxon>
        <taxon>Capitellidae</taxon>
        <taxon>Capitella</taxon>
    </lineage>
</organism>
<keyword evidence="8" id="KW-0378">Hydrolase</keyword>
<dbReference type="NCBIfam" id="TIGR00338">
    <property type="entry name" value="serB"/>
    <property type="match status" value="1"/>
</dbReference>
<dbReference type="EC" id="3.1.3.3" evidence="4"/>
<evidence type="ECO:0000256" key="2">
    <source>
        <dbReference type="ARBA" id="ARBA00005135"/>
    </source>
</evidence>